<reference evidence="1 3" key="1">
    <citation type="journal article" date="2018" name="Int. J. Syst. Evol. Microbiol.">
        <title>Mesosutterella multiformis gen. nov., sp. nov., a member of the family Sutterellaceae and Sutterella megalosphaeroides sp. nov., isolated from human faeces.</title>
        <authorList>
            <person name="Sakamoto M."/>
            <person name="Ikeyama N."/>
            <person name="Kunihiro T."/>
            <person name="Iino T."/>
            <person name="Yuki M."/>
            <person name="Ohkuma M."/>
        </authorList>
    </citation>
    <scope>NUCLEOTIDE SEQUENCE [LARGE SCALE GENOMIC DNA]</scope>
    <source>
        <strain evidence="1 3">4NBBH2</strain>
    </source>
</reference>
<organism evidence="1 3">
    <name type="scientific">Mesosutterella multiformis</name>
    <dbReference type="NCBI Taxonomy" id="2259133"/>
    <lineage>
        <taxon>Bacteria</taxon>
        <taxon>Pseudomonadati</taxon>
        <taxon>Pseudomonadota</taxon>
        <taxon>Betaproteobacteria</taxon>
        <taxon>Burkholderiales</taxon>
        <taxon>Sutterellaceae</taxon>
        <taxon>Mesosutterella</taxon>
    </lineage>
</organism>
<evidence type="ECO:0000313" key="2">
    <source>
        <dbReference type="EMBL" id="GBO94329.1"/>
    </source>
</evidence>
<reference evidence="1" key="2">
    <citation type="journal article" date="2019" name="Microbiol. Resour. Announc.">
        <title>Draft Genome Sequence of Mesosutterella multiformis JCM 32464T, a Member of the Family Sutterellaceae, Isolated from Human Feces.</title>
        <authorList>
            <person name="Ikeyama N."/>
            <person name="Ohkuma M."/>
            <person name="Sakamoto M."/>
        </authorList>
    </citation>
    <scope>NUCLEOTIDE SEQUENCE</scope>
    <source>
        <strain evidence="1">4NBBH2</strain>
    </source>
</reference>
<dbReference type="AlphaFoldDB" id="A0A388SB15"/>
<gene>
    <name evidence="1" type="ORF">MESMUL_00250</name>
    <name evidence="2" type="ORF">MESMUL_16830</name>
</gene>
<evidence type="ECO:0000313" key="1">
    <source>
        <dbReference type="EMBL" id="GBO92671.1"/>
    </source>
</evidence>
<comment type="caution">
    <text evidence="1">The sequence shown here is derived from an EMBL/GenBank/DDBJ whole genome shotgun (WGS) entry which is preliminary data.</text>
</comment>
<keyword evidence="3" id="KW-1185">Reference proteome</keyword>
<dbReference type="RefSeq" id="WP_125064635.1">
    <property type="nucleotide sequence ID" value="NZ_BGZJ01000001.1"/>
</dbReference>
<protein>
    <submittedName>
        <fullName evidence="1">Uncharacterized protein</fullName>
    </submittedName>
</protein>
<proteinExistence type="predicted"/>
<name>A0A388SB15_9BURK</name>
<dbReference type="EMBL" id="BGZJ01000001">
    <property type="protein sequence ID" value="GBO94329.1"/>
    <property type="molecule type" value="Genomic_DNA"/>
</dbReference>
<accession>A0A388SB15</accession>
<evidence type="ECO:0000313" key="3">
    <source>
        <dbReference type="Proteomes" id="UP000266091"/>
    </source>
</evidence>
<sequence>MPTKSSLPDPQNVADYPDNPKAVMVSARGVIRVVERLYYWDKEKHRGCEKRNYLGYVVGNQFYSNDDYHRLFKRGGVKRRGCVIFCGRLVQG</sequence>
<dbReference type="Proteomes" id="UP000266091">
    <property type="component" value="Unassembled WGS sequence"/>
</dbReference>
<dbReference type="EMBL" id="BGZJ01000001">
    <property type="protein sequence ID" value="GBO92671.1"/>
    <property type="molecule type" value="Genomic_DNA"/>
</dbReference>